<dbReference type="PANTHER" id="PTHR30482:SF10">
    <property type="entry name" value="HIGH-AFFINITY BRANCHED-CHAIN AMINO ACID TRANSPORT PROTEIN BRAE"/>
    <property type="match status" value="1"/>
</dbReference>
<dbReference type="EMBL" id="CP001629">
    <property type="protein sequence ID" value="ACU89316.1"/>
    <property type="molecule type" value="Genomic_DNA"/>
</dbReference>
<feature type="transmembrane region" description="Helical" evidence="6">
    <location>
        <begin position="72"/>
        <end position="91"/>
    </location>
</feature>
<keyword evidence="5 6" id="KW-0472">Membrane</keyword>
<keyword evidence="2" id="KW-1003">Cell membrane</keyword>
<evidence type="ECO:0000256" key="2">
    <source>
        <dbReference type="ARBA" id="ARBA00022475"/>
    </source>
</evidence>
<protein>
    <submittedName>
        <fullName evidence="7">Inner-membrane translocator</fullName>
    </submittedName>
</protein>
<evidence type="ECO:0000256" key="3">
    <source>
        <dbReference type="ARBA" id="ARBA00022692"/>
    </source>
</evidence>
<sequence>MFLDNYGFLIVAIIQQALLGMSLWYPLMAGQLSLASIGFYSLGGYIAAIMGTSPLFAAWRETLGPALYPVEWLIAMLASVLLGLLVGIPALRLRGIYLALATIAFVQVLNVVVLVLDVTGGAVGLFGIPQPFEKRIGYLWFFGPLLIVMLLFSWRLTRTVAGRSFMAIREDELAAQAMGISTTYEKVRAFVIGCGLAGVVGAMSAPFLNTWNARQSSFDASVACLAYVLIGGARSIWGPLLGAILLVALPEVLRPLKDARLIMNGIVLVVACIYLPQGIAGLLASLRRKASGVA</sequence>
<dbReference type="GO" id="GO:0005886">
    <property type="term" value="C:plasma membrane"/>
    <property type="evidence" value="ECO:0007669"/>
    <property type="project" value="UniProtKB-SubCell"/>
</dbReference>
<dbReference type="CDD" id="cd06581">
    <property type="entry name" value="TM_PBP1_LivM_like"/>
    <property type="match status" value="1"/>
</dbReference>
<feature type="transmembrane region" description="Helical" evidence="6">
    <location>
        <begin position="187"/>
        <end position="208"/>
    </location>
</feature>
<feature type="transmembrane region" description="Helical" evidence="6">
    <location>
        <begin position="261"/>
        <end position="284"/>
    </location>
</feature>
<evidence type="ECO:0000256" key="6">
    <source>
        <dbReference type="SAM" id="Phobius"/>
    </source>
</evidence>
<dbReference type="HOGENOM" id="CLU_031365_1_2_7"/>
<dbReference type="KEGG" id="dba:Dbac_1213"/>
<name>C7LRH0_DESBD</name>
<evidence type="ECO:0000256" key="5">
    <source>
        <dbReference type="ARBA" id="ARBA00023136"/>
    </source>
</evidence>
<comment type="subcellular location">
    <subcellularLocation>
        <location evidence="1">Cell membrane</location>
        <topology evidence="1">Multi-pass membrane protein</topology>
    </subcellularLocation>
</comment>
<dbReference type="eggNOG" id="COG4177">
    <property type="taxonomic scope" value="Bacteria"/>
</dbReference>
<dbReference type="Proteomes" id="UP000002216">
    <property type="component" value="Chromosome"/>
</dbReference>
<evidence type="ECO:0000256" key="4">
    <source>
        <dbReference type="ARBA" id="ARBA00022989"/>
    </source>
</evidence>
<reference evidence="7 8" key="1">
    <citation type="journal article" date="2009" name="Stand. Genomic Sci.">
        <title>Complete genome sequence of Desulfomicrobium baculatum type strain (X).</title>
        <authorList>
            <person name="Copeland A."/>
            <person name="Spring S."/>
            <person name="Goker M."/>
            <person name="Schneider S."/>
            <person name="Lapidus A."/>
            <person name="Del Rio T.G."/>
            <person name="Tice H."/>
            <person name="Cheng J.F."/>
            <person name="Chen F."/>
            <person name="Nolan M."/>
            <person name="Bruce D."/>
            <person name="Goodwin L."/>
            <person name="Pitluck S."/>
            <person name="Ivanova N."/>
            <person name="Mavrommatis K."/>
            <person name="Ovchinnikova G."/>
            <person name="Pati A."/>
            <person name="Chen A."/>
            <person name="Palaniappan K."/>
            <person name="Land M."/>
            <person name="Hauser L."/>
            <person name="Chang Y.J."/>
            <person name="Jeffries C.C."/>
            <person name="Meincke L."/>
            <person name="Sims D."/>
            <person name="Brettin T."/>
            <person name="Detter J.C."/>
            <person name="Han C."/>
            <person name="Chain P."/>
            <person name="Bristow J."/>
            <person name="Eisen J.A."/>
            <person name="Markowitz V."/>
            <person name="Hugenholtz P."/>
            <person name="Kyrpides N.C."/>
            <person name="Klenk H.P."/>
            <person name="Lucas S."/>
        </authorList>
    </citation>
    <scope>NUCLEOTIDE SEQUENCE [LARGE SCALE GENOMIC DNA]</scope>
    <source>
        <strain evidence="8">DSM 4028 / VKM B-1378 / X</strain>
    </source>
</reference>
<dbReference type="GO" id="GO:0015658">
    <property type="term" value="F:branched-chain amino acid transmembrane transporter activity"/>
    <property type="evidence" value="ECO:0007669"/>
    <property type="project" value="InterPro"/>
</dbReference>
<dbReference type="PANTHER" id="PTHR30482">
    <property type="entry name" value="HIGH-AFFINITY BRANCHED-CHAIN AMINO ACID TRANSPORT SYSTEM PERMEASE"/>
    <property type="match status" value="1"/>
</dbReference>
<dbReference type="InterPro" id="IPR043428">
    <property type="entry name" value="LivM-like"/>
</dbReference>
<organism evidence="7 8">
    <name type="scientific">Desulfomicrobium baculatum (strain DSM 4028 / VKM B-1378 / X)</name>
    <name type="common">Desulfovibrio baculatus</name>
    <dbReference type="NCBI Taxonomy" id="525897"/>
    <lineage>
        <taxon>Bacteria</taxon>
        <taxon>Pseudomonadati</taxon>
        <taxon>Thermodesulfobacteriota</taxon>
        <taxon>Desulfovibrionia</taxon>
        <taxon>Desulfovibrionales</taxon>
        <taxon>Desulfomicrobiaceae</taxon>
        <taxon>Desulfomicrobium</taxon>
    </lineage>
</organism>
<dbReference type="InterPro" id="IPR001851">
    <property type="entry name" value="ABC_transp_permease"/>
</dbReference>
<evidence type="ECO:0000256" key="1">
    <source>
        <dbReference type="ARBA" id="ARBA00004651"/>
    </source>
</evidence>
<dbReference type="AlphaFoldDB" id="C7LRH0"/>
<evidence type="ECO:0000313" key="7">
    <source>
        <dbReference type="EMBL" id="ACU89316.1"/>
    </source>
</evidence>
<feature type="transmembrane region" description="Helical" evidence="6">
    <location>
        <begin position="136"/>
        <end position="156"/>
    </location>
</feature>
<dbReference type="RefSeq" id="WP_015773412.1">
    <property type="nucleotide sequence ID" value="NC_013173.1"/>
</dbReference>
<proteinExistence type="predicted"/>
<feature type="transmembrane region" description="Helical" evidence="6">
    <location>
        <begin position="6"/>
        <end position="25"/>
    </location>
</feature>
<evidence type="ECO:0000313" key="8">
    <source>
        <dbReference type="Proteomes" id="UP000002216"/>
    </source>
</evidence>
<feature type="transmembrane region" description="Helical" evidence="6">
    <location>
        <begin position="220"/>
        <end position="249"/>
    </location>
</feature>
<feature type="transmembrane region" description="Helical" evidence="6">
    <location>
        <begin position="37"/>
        <end position="60"/>
    </location>
</feature>
<feature type="transmembrane region" description="Helical" evidence="6">
    <location>
        <begin position="96"/>
        <end position="116"/>
    </location>
</feature>
<keyword evidence="4 6" id="KW-1133">Transmembrane helix</keyword>
<keyword evidence="3 6" id="KW-0812">Transmembrane</keyword>
<accession>C7LRH0</accession>
<dbReference type="Pfam" id="PF02653">
    <property type="entry name" value="BPD_transp_2"/>
    <property type="match status" value="1"/>
</dbReference>
<gene>
    <name evidence="7" type="ordered locus">Dbac_1213</name>
</gene>
<keyword evidence="8" id="KW-1185">Reference proteome</keyword>
<dbReference type="STRING" id="525897.Dbac_1213"/>